<organism evidence="2 3">
    <name type="scientific">Mycena rosella</name>
    <name type="common">Pink bonnet</name>
    <name type="synonym">Agaricus rosellus</name>
    <dbReference type="NCBI Taxonomy" id="1033263"/>
    <lineage>
        <taxon>Eukaryota</taxon>
        <taxon>Fungi</taxon>
        <taxon>Dikarya</taxon>
        <taxon>Basidiomycota</taxon>
        <taxon>Agaricomycotina</taxon>
        <taxon>Agaricomycetes</taxon>
        <taxon>Agaricomycetidae</taxon>
        <taxon>Agaricales</taxon>
        <taxon>Marasmiineae</taxon>
        <taxon>Mycenaceae</taxon>
        <taxon>Mycena</taxon>
    </lineage>
</organism>
<gene>
    <name evidence="2" type="ORF">B0H17DRAFT_1195117</name>
</gene>
<feature type="region of interest" description="Disordered" evidence="1">
    <location>
        <begin position="109"/>
        <end position="130"/>
    </location>
</feature>
<dbReference type="EMBL" id="JARKIE010000016">
    <property type="protein sequence ID" value="KAJ7701908.1"/>
    <property type="molecule type" value="Genomic_DNA"/>
</dbReference>
<proteinExistence type="predicted"/>
<accession>A0AAD7DX68</accession>
<evidence type="ECO:0000313" key="3">
    <source>
        <dbReference type="Proteomes" id="UP001221757"/>
    </source>
</evidence>
<protein>
    <submittedName>
        <fullName evidence="2">Uncharacterized protein</fullName>
    </submittedName>
</protein>
<reference evidence="2" key="1">
    <citation type="submission" date="2023-03" db="EMBL/GenBank/DDBJ databases">
        <title>Massive genome expansion in bonnet fungi (Mycena s.s.) driven by repeated elements and novel gene families across ecological guilds.</title>
        <authorList>
            <consortium name="Lawrence Berkeley National Laboratory"/>
            <person name="Harder C.B."/>
            <person name="Miyauchi S."/>
            <person name="Viragh M."/>
            <person name="Kuo A."/>
            <person name="Thoen E."/>
            <person name="Andreopoulos B."/>
            <person name="Lu D."/>
            <person name="Skrede I."/>
            <person name="Drula E."/>
            <person name="Henrissat B."/>
            <person name="Morin E."/>
            <person name="Kohler A."/>
            <person name="Barry K."/>
            <person name="LaButti K."/>
            <person name="Morin E."/>
            <person name="Salamov A."/>
            <person name="Lipzen A."/>
            <person name="Mereny Z."/>
            <person name="Hegedus B."/>
            <person name="Baldrian P."/>
            <person name="Stursova M."/>
            <person name="Weitz H."/>
            <person name="Taylor A."/>
            <person name="Grigoriev I.V."/>
            <person name="Nagy L.G."/>
            <person name="Martin F."/>
            <person name="Kauserud H."/>
        </authorList>
    </citation>
    <scope>NUCLEOTIDE SEQUENCE</scope>
    <source>
        <strain evidence="2">CBHHK067</strain>
    </source>
</reference>
<keyword evidence="3" id="KW-1185">Reference proteome</keyword>
<sequence length="230" mass="25451">MNSCTVSEFSVLPVICPPMLGDPDNRATSCDSPTHGASPKPVGLSPRAGVGMVLVEEVTIEPPRIRSSMNTTRSVMSRNCGPVSEFPFPPHWLDSSSCACDRRFRAASCNSPTHESSRTDRKKSRQPAVKRDTDTFLRVFLDHASIQFASRPREEPLAAAEVRSTAYSSRRNRCSRDAVASGSSYMDTIRNWRTITPSTTVIRFSPMMLRALHPEPGSLWLPEPLSDWAL</sequence>
<dbReference type="Proteomes" id="UP001221757">
    <property type="component" value="Unassembled WGS sequence"/>
</dbReference>
<evidence type="ECO:0000313" key="2">
    <source>
        <dbReference type="EMBL" id="KAJ7701908.1"/>
    </source>
</evidence>
<feature type="region of interest" description="Disordered" evidence="1">
    <location>
        <begin position="26"/>
        <end position="45"/>
    </location>
</feature>
<comment type="caution">
    <text evidence="2">The sequence shown here is derived from an EMBL/GenBank/DDBJ whole genome shotgun (WGS) entry which is preliminary data.</text>
</comment>
<evidence type="ECO:0000256" key="1">
    <source>
        <dbReference type="SAM" id="MobiDB-lite"/>
    </source>
</evidence>
<dbReference type="AlphaFoldDB" id="A0AAD7DX68"/>
<name>A0AAD7DX68_MYCRO</name>